<dbReference type="Pfam" id="PF13664">
    <property type="entry name" value="DUF4149"/>
    <property type="match status" value="1"/>
</dbReference>
<feature type="transmembrane region" description="Helical" evidence="5">
    <location>
        <begin position="42"/>
        <end position="65"/>
    </location>
</feature>
<feature type="transmembrane region" description="Helical" evidence="5">
    <location>
        <begin position="125"/>
        <end position="149"/>
    </location>
</feature>
<protein>
    <recommendedName>
        <fullName evidence="6">TMEM205-like domain-containing protein</fullName>
    </recommendedName>
</protein>
<sequence length="153" mass="16959">MIARHLPRYVAALSIAFWVGGMWMLGYVVVPTLFRILPDRQLAGIVAAQLFTALAYIGIACALYLMAYQLRQFRLAALHRATFRITAAMLLLVLTGQFFLQPILADLKARAFPLDVMGSVFASQFTTWHAVSGILYLIQSLLGIALVLVSRSE</sequence>
<feature type="domain" description="TMEM205-like" evidence="6">
    <location>
        <begin position="13"/>
        <end position="110"/>
    </location>
</feature>
<evidence type="ECO:0000256" key="2">
    <source>
        <dbReference type="ARBA" id="ARBA00022692"/>
    </source>
</evidence>
<proteinExistence type="predicted"/>
<comment type="caution">
    <text evidence="7">The sequence shown here is derived from an EMBL/GenBank/DDBJ whole genome shotgun (WGS) entry which is preliminary data.</text>
</comment>
<keyword evidence="3 5" id="KW-1133">Transmembrane helix</keyword>
<accession>A0A1J5SBI0</accession>
<reference evidence="7" key="1">
    <citation type="submission" date="2016-10" db="EMBL/GenBank/DDBJ databases">
        <title>Sequence of Gallionella enrichment culture.</title>
        <authorList>
            <person name="Poehlein A."/>
            <person name="Muehling M."/>
            <person name="Daniel R."/>
        </authorList>
    </citation>
    <scope>NUCLEOTIDE SEQUENCE</scope>
</reference>
<feature type="transmembrane region" description="Helical" evidence="5">
    <location>
        <begin position="85"/>
        <end position="105"/>
    </location>
</feature>
<feature type="transmembrane region" description="Helical" evidence="5">
    <location>
        <begin position="9"/>
        <end position="30"/>
    </location>
</feature>
<evidence type="ECO:0000256" key="5">
    <source>
        <dbReference type="SAM" id="Phobius"/>
    </source>
</evidence>
<gene>
    <name evidence="7" type="ORF">GALL_164900</name>
</gene>
<evidence type="ECO:0000256" key="4">
    <source>
        <dbReference type="ARBA" id="ARBA00023136"/>
    </source>
</evidence>
<evidence type="ECO:0000259" key="6">
    <source>
        <dbReference type="Pfam" id="PF13664"/>
    </source>
</evidence>
<name>A0A1J5SBI0_9ZZZZ</name>
<evidence type="ECO:0000256" key="1">
    <source>
        <dbReference type="ARBA" id="ARBA00004370"/>
    </source>
</evidence>
<dbReference type="GO" id="GO:0016020">
    <property type="term" value="C:membrane"/>
    <property type="evidence" value="ECO:0007669"/>
    <property type="project" value="UniProtKB-SubCell"/>
</dbReference>
<dbReference type="AlphaFoldDB" id="A0A1J5SBI0"/>
<organism evidence="7">
    <name type="scientific">mine drainage metagenome</name>
    <dbReference type="NCBI Taxonomy" id="410659"/>
    <lineage>
        <taxon>unclassified sequences</taxon>
        <taxon>metagenomes</taxon>
        <taxon>ecological metagenomes</taxon>
    </lineage>
</organism>
<keyword evidence="4 5" id="KW-0472">Membrane</keyword>
<comment type="subcellular location">
    <subcellularLocation>
        <location evidence="1">Membrane</location>
    </subcellularLocation>
</comment>
<dbReference type="InterPro" id="IPR025423">
    <property type="entry name" value="TMEM205-like"/>
</dbReference>
<dbReference type="EMBL" id="MLJW01000084">
    <property type="protein sequence ID" value="OIR01400.1"/>
    <property type="molecule type" value="Genomic_DNA"/>
</dbReference>
<evidence type="ECO:0000256" key="3">
    <source>
        <dbReference type="ARBA" id="ARBA00022989"/>
    </source>
</evidence>
<evidence type="ECO:0000313" key="7">
    <source>
        <dbReference type="EMBL" id="OIR01400.1"/>
    </source>
</evidence>
<keyword evidence="2 5" id="KW-0812">Transmembrane</keyword>